<dbReference type="InterPro" id="IPR013785">
    <property type="entry name" value="Aldolase_TIM"/>
</dbReference>
<organism evidence="1 2">
    <name type="scientific">Symbiodinium natans</name>
    <dbReference type="NCBI Taxonomy" id="878477"/>
    <lineage>
        <taxon>Eukaryota</taxon>
        <taxon>Sar</taxon>
        <taxon>Alveolata</taxon>
        <taxon>Dinophyceae</taxon>
        <taxon>Suessiales</taxon>
        <taxon>Symbiodiniaceae</taxon>
        <taxon>Symbiodinium</taxon>
    </lineage>
</organism>
<reference evidence="1" key="1">
    <citation type="submission" date="2021-02" db="EMBL/GenBank/DDBJ databases">
        <authorList>
            <person name="Dougan E. K."/>
            <person name="Rhodes N."/>
            <person name="Thang M."/>
            <person name="Chan C."/>
        </authorList>
    </citation>
    <scope>NUCLEOTIDE SEQUENCE</scope>
</reference>
<dbReference type="Proteomes" id="UP000604046">
    <property type="component" value="Unassembled WGS sequence"/>
</dbReference>
<dbReference type="OrthoDB" id="44328at2759"/>
<gene>
    <name evidence="1" type="ORF">SNAT2548_LOCUS27338</name>
</gene>
<dbReference type="AlphaFoldDB" id="A0A812SM50"/>
<evidence type="ECO:0000313" key="2">
    <source>
        <dbReference type="Proteomes" id="UP000604046"/>
    </source>
</evidence>
<sequence length="278" mass="30409">FPMRPGTAKLMAAMASSLSCPPRVTHFTYCLGNALYVPLTSRSNSRTLPELRGDNFVLPASVVAALCRVRDAEAGTSQWAGWCAYLDTQEGPQKLPPALAYVAGLPQGEEEGQPTRDGLFQEIRQQLFENKIQSIVFSGEGEPTLRMDDMLQLSQQVHDEARKCSMSTTVRLTTNGLVALSSCSEALQKCLAHGITHISVGLHTGLAGQYTELVQPCVASEDEDAHKMVCHFIQEAVRLGLQVETTAVDRDDVDKEQTEALSKSLGVSTPVRWRPYFP</sequence>
<keyword evidence="2" id="KW-1185">Reference proteome</keyword>
<comment type="caution">
    <text evidence="1">The sequence shown here is derived from an EMBL/GenBank/DDBJ whole genome shotgun (WGS) entry which is preliminary data.</text>
</comment>
<proteinExistence type="predicted"/>
<dbReference type="EMBL" id="CAJNDS010002463">
    <property type="protein sequence ID" value="CAE7487427.1"/>
    <property type="molecule type" value="Genomic_DNA"/>
</dbReference>
<accession>A0A812SM50</accession>
<name>A0A812SM50_9DINO</name>
<evidence type="ECO:0000313" key="1">
    <source>
        <dbReference type="EMBL" id="CAE7487427.1"/>
    </source>
</evidence>
<evidence type="ECO:0008006" key="3">
    <source>
        <dbReference type="Google" id="ProtNLM"/>
    </source>
</evidence>
<protein>
    <recommendedName>
        <fullName evidence="3">Radical SAM core domain-containing protein</fullName>
    </recommendedName>
</protein>
<feature type="non-terminal residue" evidence="1">
    <location>
        <position position="1"/>
    </location>
</feature>
<dbReference type="Gene3D" id="3.20.20.70">
    <property type="entry name" value="Aldolase class I"/>
    <property type="match status" value="1"/>
</dbReference>